<dbReference type="Gene3D" id="1.10.10.250">
    <property type="entry name" value="Ribosomal protein L11, C-terminal domain"/>
    <property type="match status" value="1"/>
</dbReference>
<comment type="subunit">
    <text evidence="8">Part of the ribosomal stalk of the 50S ribosomal subunit. Interacts with L10 and the large rRNA to form the base of the stalk. L10 forms an elongated spine to which L12 dimers bind in a sequential fashion forming a multimeric L10(L12)X complex.</text>
</comment>
<dbReference type="PATRIC" id="fig|98804.3.peg.21"/>
<evidence type="ECO:0000256" key="2">
    <source>
        <dbReference type="ARBA" id="ARBA00022481"/>
    </source>
</evidence>
<dbReference type="STRING" id="98804.BTSPAZIEG_0022"/>
<sequence>MKKKINSYIKLQVLSGMANPSPPVGPALGQKGINIMEFCKAFNLKTANLEKGIPIPVIITLYHDKSFTFITKTPPASILLKKITNLKKGSNKPKLEIKATITKTQLYEIAKQKIQDMTGANLENIARSIEGTAKSMGIKVIKD</sequence>
<evidence type="ECO:0000259" key="12">
    <source>
        <dbReference type="Pfam" id="PF03946"/>
    </source>
</evidence>
<dbReference type="InterPro" id="IPR020784">
    <property type="entry name" value="Ribosomal_uL11_N"/>
</dbReference>
<dbReference type="GO" id="GO:0070180">
    <property type="term" value="F:large ribosomal subunit rRNA binding"/>
    <property type="evidence" value="ECO:0007669"/>
    <property type="project" value="UniProtKB-UniRule"/>
</dbReference>
<accession>A0A170PBG5</accession>
<dbReference type="InterPro" id="IPR020783">
    <property type="entry name" value="Ribosomal_uL11_C"/>
</dbReference>
<evidence type="ECO:0000313" key="14">
    <source>
        <dbReference type="Proteomes" id="UP000243633"/>
    </source>
</evidence>
<dbReference type="AlphaFoldDB" id="A0A170PBG5"/>
<dbReference type="InterPro" id="IPR006519">
    <property type="entry name" value="Ribosomal_uL11_bac-typ"/>
</dbReference>
<dbReference type="GO" id="GO:0022625">
    <property type="term" value="C:cytosolic large ribosomal subunit"/>
    <property type="evidence" value="ECO:0007669"/>
    <property type="project" value="TreeGrafter"/>
</dbReference>
<dbReference type="PANTHER" id="PTHR11661:SF1">
    <property type="entry name" value="LARGE RIBOSOMAL SUBUNIT PROTEIN UL11M"/>
    <property type="match status" value="1"/>
</dbReference>
<evidence type="ECO:0000256" key="10">
    <source>
        <dbReference type="RuleBase" id="RU003979"/>
    </source>
</evidence>
<dbReference type="OrthoDB" id="9802408at2"/>
<name>A0A170PBG5_BUCTT</name>
<feature type="domain" description="Large ribosomal subunit protein uL11 N-terminal" evidence="12">
    <location>
        <begin position="9"/>
        <end position="67"/>
    </location>
</feature>
<dbReference type="SMART" id="SM00649">
    <property type="entry name" value="RL11"/>
    <property type="match status" value="1"/>
</dbReference>
<comment type="function">
    <text evidence="8 10">Forms part of the ribosomal stalk which helps the ribosome interact with GTP-bound translation factors.</text>
</comment>
<evidence type="ECO:0000256" key="4">
    <source>
        <dbReference type="ARBA" id="ARBA00022884"/>
    </source>
</evidence>
<dbReference type="FunFam" id="3.30.1550.10:FF:000001">
    <property type="entry name" value="50S ribosomal protein L11"/>
    <property type="match status" value="1"/>
</dbReference>
<keyword evidence="14" id="KW-1185">Reference proteome</keyword>
<keyword evidence="3 8" id="KW-0699">rRNA-binding</keyword>
<dbReference type="CDD" id="cd00349">
    <property type="entry name" value="Ribosomal_L11"/>
    <property type="match status" value="1"/>
</dbReference>
<evidence type="ECO:0000313" key="13">
    <source>
        <dbReference type="EMBL" id="CUR53013.1"/>
    </source>
</evidence>
<proteinExistence type="inferred from homology"/>
<keyword evidence="5 8" id="KW-0689">Ribosomal protein</keyword>
<comment type="similarity">
    <text evidence="1 8 9">Belongs to the universal ribosomal protein uL11 family.</text>
</comment>
<dbReference type="SUPFAM" id="SSF54747">
    <property type="entry name" value="Ribosomal L11/L12e N-terminal domain"/>
    <property type="match status" value="1"/>
</dbReference>
<evidence type="ECO:0000256" key="9">
    <source>
        <dbReference type="RuleBase" id="RU003978"/>
    </source>
</evidence>
<evidence type="ECO:0000256" key="5">
    <source>
        <dbReference type="ARBA" id="ARBA00022980"/>
    </source>
</evidence>
<dbReference type="EMBL" id="LN890285">
    <property type="protein sequence ID" value="CUR53013.1"/>
    <property type="molecule type" value="Genomic_DNA"/>
</dbReference>
<dbReference type="SUPFAM" id="SSF46906">
    <property type="entry name" value="Ribosomal protein L11, C-terminal domain"/>
    <property type="match status" value="1"/>
</dbReference>
<protein>
    <recommendedName>
        <fullName evidence="8">Large ribosomal subunit protein uL11</fullName>
    </recommendedName>
</protein>
<comment type="subunit">
    <text evidence="7">Part of the ribosomal stalk of the 50S ribosomal subunit. Interacts with L10 and the large rRNA to form the base of the stalk. L10 forms an elongated spine to which 2 L12 dimers bind in a sequential fashion forming a pentameric L10(L12)2(L12)2 complex.</text>
</comment>
<dbReference type="GO" id="GO:0006412">
    <property type="term" value="P:translation"/>
    <property type="evidence" value="ECO:0007669"/>
    <property type="project" value="UniProtKB-UniRule"/>
</dbReference>
<gene>
    <name evidence="8 13" type="primary">rplK</name>
    <name evidence="13" type="ORF">BTSPAZIEG_0022</name>
</gene>
<dbReference type="RefSeq" id="WP_075472276.1">
    <property type="nucleotide sequence ID" value="NZ_CP135003.1"/>
</dbReference>
<dbReference type="Gene3D" id="3.30.1550.10">
    <property type="entry name" value="Ribosomal protein L11/L12, N-terminal domain"/>
    <property type="match status" value="1"/>
</dbReference>
<dbReference type="InterPro" id="IPR036796">
    <property type="entry name" value="Ribosomal_uL11_N_sf"/>
</dbReference>
<organism evidence="13 14">
    <name type="scientific">Buchnera aphidicola subsp. Tuberolachnus salignus</name>
    <dbReference type="NCBI Taxonomy" id="98804"/>
    <lineage>
        <taxon>Bacteria</taxon>
        <taxon>Pseudomonadati</taxon>
        <taxon>Pseudomonadota</taxon>
        <taxon>Gammaproteobacteria</taxon>
        <taxon>Enterobacterales</taxon>
        <taxon>Erwiniaceae</taxon>
        <taxon>Buchnera</taxon>
    </lineage>
</organism>
<evidence type="ECO:0000256" key="6">
    <source>
        <dbReference type="ARBA" id="ARBA00023274"/>
    </source>
</evidence>
<dbReference type="GO" id="GO:0003735">
    <property type="term" value="F:structural constituent of ribosome"/>
    <property type="evidence" value="ECO:0007669"/>
    <property type="project" value="InterPro"/>
</dbReference>
<dbReference type="Pfam" id="PF03946">
    <property type="entry name" value="Ribosomal_L11_N"/>
    <property type="match status" value="1"/>
</dbReference>
<dbReference type="PANTHER" id="PTHR11661">
    <property type="entry name" value="60S RIBOSOMAL PROTEIN L12"/>
    <property type="match status" value="1"/>
</dbReference>
<evidence type="ECO:0000256" key="8">
    <source>
        <dbReference type="HAMAP-Rule" id="MF_00736"/>
    </source>
</evidence>
<comment type="PTM">
    <text evidence="8 10">One or more lysine residues are methylated.</text>
</comment>
<keyword evidence="4 8" id="KW-0694">RNA-binding</keyword>
<keyword evidence="6 8" id="KW-0687">Ribonucleoprotein</keyword>
<dbReference type="HAMAP" id="MF_00736">
    <property type="entry name" value="Ribosomal_uL11"/>
    <property type="match status" value="1"/>
</dbReference>
<evidence type="ECO:0000259" key="11">
    <source>
        <dbReference type="Pfam" id="PF00298"/>
    </source>
</evidence>
<evidence type="ECO:0000256" key="7">
    <source>
        <dbReference type="ARBA" id="ARBA00062905"/>
    </source>
</evidence>
<dbReference type="InterPro" id="IPR036769">
    <property type="entry name" value="Ribosomal_uL11_C_sf"/>
</dbReference>
<feature type="domain" description="Large ribosomal subunit protein uL11 C-terminal" evidence="11">
    <location>
        <begin position="72"/>
        <end position="140"/>
    </location>
</feature>
<dbReference type="Proteomes" id="UP000243633">
    <property type="component" value="Chromosome 1"/>
</dbReference>
<dbReference type="Pfam" id="PF00298">
    <property type="entry name" value="Ribosomal_L11"/>
    <property type="match status" value="1"/>
</dbReference>
<dbReference type="NCBIfam" id="TIGR01632">
    <property type="entry name" value="L11_bact"/>
    <property type="match status" value="1"/>
</dbReference>
<dbReference type="InterPro" id="IPR000911">
    <property type="entry name" value="Ribosomal_uL11"/>
</dbReference>
<evidence type="ECO:0000256" key="3">
    <source>
        <dbReference type="ARBA" id="ARBA00022730"/>
    </source>
</evidence>
<reference evidence="14" key="1">
    <citation type="submission" date="2015-10" db="EMBL/GenBank/DDBJ databases">
        <authorList>
            <person name="Manzano-Marin A."/>
            <person name="Manzano-Marin A."/>
        </authorList>
    </citation>
    <scope>NUCLEOTIDE SEQUENCE [LARGE SCALE GENOMIC DNA]</scope>
    <source>
        <strain evidence="14">BTs</strain>
    </source>
</reference>
<keyword evidence="2 8" id="KW-0488">Methylation</keyword>
<evidence type="ECO:0000256" key="1">
    <source>
        <dbReference type="ARBA" id="ARBA00010537"/>
    </source>
</evidence>